<proteinExistence type="predicted"/>
<evidence type="ECO:0000313" key="3">
    <source>
        <dbReference type="WBParaSite" id="HPLM_0000419601-mRNA-1"/>
    </source>
</evidence>
<protein>
    <submittedName>
        <fullName evidence="3">SCP domain-containing protein</fullName>
    </submittedName>
</protein>
<dbReference type="Proteomes" id="UP000268014">
    <property type="component" value="Unassembled WGS sequence"/>
</dbReference>
<sequence>MRDGNDNRARNHYVTNNMCECQRSKRYDDEYAMRTVWGAGLVICQVSEKQICEG</sequence>
<dbReference type="AlphaFoldDB" id="A0A0N4W342"/>
<accession>A0A0N4W342</accession>
<evidence type="ECO:0000313" key="1">
    <source>
        <dbReference type="EMBL" id="VDO22631.1"/>
    </source>
</evidence>
<keyword evidence="2" id="KW-1185">Reference proteome</keyword>
<name>A0A0N4W342_HAEPC</name>
<organism evidence="3">
    <name type="scientific">Haemonchus placei</name>
    <name type="common">Barber's pole worm</name>
    <dbReference type="NCBI Taxonomy" id="6290"/>
    <lineage>
        <taxon>Eukaryota</taxon>
        <taxon>Metazoa</taxon>
        <taxon>Ecdysozoa</taxon>
        <taxon>Nematoda</taxon>
        <taxon>Chromadorea</taxon>
        <taxon>Rhabditida</taxon>
        <taxon>Rhabditina</taxon>
        <taxon>Rhabditomorpha</taxon>
        <taxon>Strongyloidea</taxon>
        <taxon>Trichostrongylidae</taxon>
        <taxon>Haemonchus</taxon>
    </lineage>
</organism>
<reference evidence="1 2" key="2">
    <citation type="submission" date="2018-11" db="EMBL/GenBank/DDBJ databases">
        <authorList>
            <consortium name="Pathogen Informatics"/>
        </authorList>
    </citation>
    <scope>NUCLEOTIDE SEQUENCE [LARGE SCALE GENOMIC DNA]</scope>
    <source>
        <strain evidence="1 2">MHpl1</strain>
    </source>
</reference>
<evidence type="ECO:0000313" key="2">
    <source>
        <dbReference type="Proteomes" id="UP000268014"/>
    </source>
</evidence>
<reference evidence="3" key="1">
    <citation type="submission" date="2017-02" db="UniProtKB">
        <authorList>
            <consortium name="WormBaseParasite"/>
        </authorList>
    </citation>
    <scope>IDENTIFICATION</scope>
</reference>
<dbReference type="WBParaSite" id="HPLM_0000419601-mRNA-1">
    <property type="protein sequence ID" value="HPLM_0000419601-mRNA-1"/>
    <property type="gene ID" value="HPLM_0000419601"/>
</dbReference>
<gene>
    <name evidence="1" type="ORF">HPLM_LOCUS4188</name>
</gene>
<dbReference type="EMBL" id="UZAF01016182">
    <property type="protein sequence ID" value="VDO22631.1"/>
    <property type="molecule type" value="Genomic_DNA"/>
</dbReference>